<dbReference type="Proteomes" id="UP001432046">
    <property type="component" value="Chromosome"/>
</dbReference>
<gene>
    <name evidence="2" type="ORF">HAP48_033780</name>
    <name evidence="3" type="ORF">WDK88_12915</name>
</gene>
<sequence length="205" mass="23766">MTDRGKRAAQGARSYYSIEVDFKVASKSKYPKWVNKKEQMKGFFPRPEQAFRGLHFSEPPQFRFERKRISSAFLDAEPVTLSIWLISDRLKVLFEKLDPEAFVFHKVEVDYGDAPNPGPDFWFVYIMRTLDCIDEELSVINYYDNIPGIKNYRALIDVRMRPEAVGAAHAFRLTYAKSTLIVDDVIVAALKADKIRGFEFKPIQK</sequence>
<accession>A0A973W6B7</accession>
<proteinExistence type="predicted"/>
<keyword evidence="4" id="KW-1185">Reference proteome</keyword>
<evidence type="ECO:0000259" key="1">
    <source>
        <dbReference type="Pfam" id="PF07791"/>
    </source>
</evidence>
<organism evidence="2">
    <name type="scientific">Bradyrhizobium septentrionale</name>
    <dbReference type="NCBI Taxonomy" id="1404411"/>
    <lineage>
        <taxon>Bacteria</taxon>
        <taxon>Pseudomonadati</taxon>
        <taxon>Pseudomonadota</taxon>
        <taxon>Alphaproteobacteria</taxon>
        <taxon>Hyphomicrobiales</taxon>
        <taxon>Nitrobacteraceae</taxon>
        <taxon>Bradyrhizobium</taxon>
    </lineage>
</organism>
<dbReference type="InterPro" id="IPR012433">
    <property type="entry name" value="Imm11"/>
</dbReference>
<name>A0A973W6B7_9BRAD</name>
<evidence type="ECO:0000313" key="3">
    <source>
        <dbReference type="EMBL" id="WXC82408.1"/>
    </source>
</evidence>
<reference evidence="3" key="2">
    <citation type="journal article" date="2021" name="Int. J. Syst. Evol. Microbiol.">
        <title>Bradyrhizobium septentrionale sp. nov. (sv. septentrionale) and Bradyrhizobium quebecense sp. nov. (sv. septentrionale) associated with legumes native to Canada possess rearranged symbiosis genes and numerous insertion sequences.</title>
        <authorList>
            <person name="Bromfield E.S.P."/>
            <person name="Cloutier S."/>
        </authorList>
    </citation>
    <scope>NUCLEOTIDE SEQUENCE</scope>
    <source>
        <strain evidence="3">5S5</strain>
    </source>
</reference>
<evidence type="ECO:0000313" key="4">
    <source>
        <dbReference type="Proteomes" id="UP001432046"/>
    </source>
</evidence>
<dbReference type="EMBL" id="JAAOLE020000001">
    <property type="protein sequence ID" value="NVI47839.1"/>
    <property type="molecule type" value="Genomic_DNA"/>
</dbReference>
<dbReference type="EMBL" id="CP147711">
    <property type="protein sequence ID" value="WXC82408.1"/>
    <property type="molecule type" value="Genomic_DNA"/>
</dbReference>
<protein>
    <submittedName>
        <fullName evidence="2">DUF1629 domain-containing protein</fullName>
    </submittedName>
</protein>
<reference evidence="3" key="3">
    <citation type="submission" date="2024-03" db="EMBL/GenBank/DDBJ databases">
        <authorList>
            <person name="Bromfield E.S.P."/>
            <person name="Cloutier S."/>
        </authorList>
    </citation>
    <scope>NUCLEOTIDE SEQUENCE</scope>
    <source>
        <strain evidence="3">5S5</strain>
    </source>
</reference>
<dbReference type="RefSeq" id="WP_166216962.1">
    <property type="nucleotide sequence ID" value="NZ_CP088285.1"/>
</dbReference>
<feature type="domain" description="Immunity MXAN-0049 protein" evidence="1">
    <location>
        <begin position="14"/>
        <end position="204"/>
    </location>
</feature>
<dbReference type="Pfam" id="PF07791">
    <property type="entry name" value="Imm11"/>
    <property type="match status" value="1"/>
</dbReference>
<evidence type="ECO:0000313" key="2">
    <source>
        <dbReference type="EMBL" id="NVI47839.1"/>
    </source>
</evidence>
<dbReference type="AlphaFoldDB" id="A0A973W6B7"/>
<reference evidence="2" key="1">
    <citation type="submission" date="2020-06" db="EMBL/GenBank/DDBJ databases">
        <title>Whole Genome Sequence of Bradyrhizobium sp. Strain 1S1.</title>
        <authorList>
            <person name="Bromfield E.S.P."/>
            <person name="Cloutier S."/>
        </authorList>
    </citation>
    <scope>NUCLEOTIDE SEQUENCE [LARGE SCALE GENOMIC DNA]</scope>
    <source>
        <strain evidence="2">1S1</strain>
    </source>
</reference>